<dbReference type="STRING" id="933852.A0A0C3BCE2"/>
<protein>
    <recommendedName>
        <fullName evidence="3">Glycosyltransferase family 2 protein</fullName>
    </recommendedName>
</protein>
<keyword evidence="2" id="KW-1185">Reference proteome</keyword>
<dbReference type="OrthoDB" id="2020070at2759"/>
<gene>
    <name evidence="1" type="ORF">M408DRAFT_303728</name>
</gene>
<dbReference type="PANTHER" id="PTHR33604:SF3">
    <property type="entry name" value="OSJNBA0004B13.7 PROTEIN"/>
    <property type="match status" value="1"/>
</dbReference>
<dbReference type="InterPro" id="IPR029044">
    <property type="entry name" value="Nucleotide-diphossugar_trans"/>
</dbReference>
<dbReference type="AlphaFoldDB" id="A0A0C3BCE2"/>
<proteinExistence type="predicted"/>
<name>A0A0C3BCE2_SERVB</name>
<dbReference type="Proteomes" id="UP000054097">
    <property type="component" value="Unassembled WGS sequence"/>
</dbReference>
<accession>A0A0C3BCE2</accession>
<dbReference type="Gene3D" id="3.90.550.10">
    <property type="entry name" value="Spore Coat Polysaccharide Biosynthesis Protein SpsA, Chain A"/>
    <property type="match status" value="1"/>
</dbReference>
<dbReference type="HOGENOM" id="CLU_004238_1_0_1"/>
<sequence>MYLASPSSRLLKKPKPFHGPSSAANVAFNRSVQGLSVVAPCDIGILLGIEGALRATDITIAEVVLVCREDEIQAFASFVDHVLAPSQTAIQVAGVAVNISTEFSLLEAASRSSQPIVLIIDSDFSPHAQSMSWIKEAIDRVKASHLPTGPCGWQWPYAEGSGSPYLVLGGQAAFMKPPVLAHRQQVHEAINGLPITASVWSAFGAHTARTQLSDAGGFVTASSSFYCPAESGPAEKLIVRKPFAGAQTFLVILASTNHLQDFQETYCRLISQGNSVRAFVAGGLTNESLDGWIHGDSCHLRYRMLGSSSMEFIMSIMTLKTHNDPSPVVFVSSELSVSSPLVYASLQTGGFSHHTLVPLTRDDLKNSLWMTVLTPQQWIWWSKITIDISVITNNRPQSLARLLRSLNSALYFGRCDLHLTIYMEQTADVETKMITQGFEWKHGRLIVRHRVVKGGLIPAIVESWYPTTNDTYGLILEDDIEVSPMYFAWVQMTILRYRYDESSSSHLQLFGVSLYQPKNVELRPEGRRPWSAQELFRDEGTPLPSTPYLSAIPCSWGAVYFPQHWREFHDYLVARLSEQFVPQDHIIVPDVRSNRWQRSWKRFFIELAYLRGYVMLYPNYDEFVSFSTNHVEIGAHVSAAKAKTKAQFVVPLMSLGDLRALVSQLPNEELPEMNNLPVVDLHGRMSSMEALQVQGETKRIQFCKHNATPGGFNASNLLCS</sequence>
<reference evidence="1 2" key="1">
    <citation type="submission" date="2014-04" db="EMBL/GenBank/DDBJ databases">
        <authorList>
            <consortium name="DOE Joint Genome Institute"/>
            <person name="Kuo A."/>
            <person name="Zuccaro A."/>
            <person name="Kohler A."/>
            <person name="Nagy L.G."/>
            <person name="Floudas D."/>
            <person name="Copeland A."/>
            <person name="Barry K.W."/>
            <person name="Cichocki N."/>
            <person name="Veneault-Fourrey C."/>
            <person name="LaButti K."/>
            <person name="Lindquist E.A."/>
            <person name="Lipzen A."/>
            <person name="Lundell T."/>
            <person name="Morin E."/>
            <person name="Murat C."/>
            <person name="Sun H."/>
            <person name="Tunlid A."/>
            <person name="Henrissat B."/>
            <person name="Grigoriev I.V."/>
            <person name="Hibbett D.S."/>
            <person name="Martin F."/>
            <person name="Nordberg H.P."/>
            <person name="Cantor M.N."/>
            <person name="Hua S.X."/>
        </authorList>
    </citation>
    <scope>NUCLEOTIDE SEQUENCE [LARGE SCALE GENOMIC DNA]</scope>
    <source>
        <strain evidence="1 2">MAFF 305830</strain>
    </source>
</reference>
<evidence type="ECO:0008006" key="3">
    <source>
        <dbReference type="Google" id="ProtNLM"/>
    </source>
</evidence>
<evidence type="ECO:0000313" key="1">
    <source>
        <dbReference type="EMBL" id="KIM34495.1"/>
    </source>
</evidence>
<dbReference type="SUPFAM" id="SSF53448">
    <property type="entry name" value="Nucleotide-diphospho-sugar transferases"/>
    <property type="match status" value="1"/>
</dbReference>
<dbReference type="EMBL" id="KN824277">
    <property type="protein sequence ID" value="KIM34495.1"/>
    <property type="molecule type" value="Genomic_DNA"/>
</dbReference>
<dbReference type="PANTHER" id="PTHR33604">
    <property type="entry name" value="OSJNBA0004B13.7 PROTEIN"/>
    <property type="match status" value="1"/>
</dbReference>
<organism evidence="1 2">
    <name type="scientific">Serendipita vermifera MAFF 305830</name>
    <dbReference type="NCBI Taxonomy" id="933852"/>
    <lineage>
        <taxon>Eukaryota</taxon>
        <taxon>Fungi</taxon>
        <taxon>Dikarya</taxon>
        <taxon>Basidiomycota</taxon>
        <taxon>Agaricomycotina</taxon>
        <taxon>Agaricomycetes</taxon>
        <taxon>Sebacinales</taxon>
        <taxon>Serendipitaceae</taxon>
        <taxon>Serendipita</taxon>
    </lineage>
</organism>
<reference evidence="2" key="2">
    <citation type="submission" date="2015-01" db="EMBL/GenBank/DDBJ databases">
        <title>Evolutionary Origins and Diversification of the Mycorrhizal Mutualists.</title>
        <authorList>
            <consortium name="DOE Joint Genome Institute"/>
            <consortium name="Mycorrhizal Genomics Consortium"/>
            <person name="Kohler A."/>
            <person name="Kuo A."/>
            <person name="Nagy L.G."/>
            <person name="Floudas D."/>
            <person name="Copeland A."/>
            <person name="Barry K.W."/>
            <person name="Cichocki N."/>
            <person name="Veneault-Fourrey C."/>
            <person name="LaButti K."/>
            <person name="Lindquist E.A."/>
            <person name="Lipzen A."/>
            <person name="Lundell T."/>
            <person name="Morin E."/>
            <person name="Murat C."/>
            <person name="Riley R."/>
            <person name="Ohm R."/>
            <person name="Sun H."/>
            <person name="Tunlid A."/>
            <person name="Henrissat B."/>
            <person name="Grigoriev I.V."/>
            <person name="Hibbett D.S."/>
            <person name="Martin F."/>
        </authorList>
    </citation>
    <scope>NUCLEOTIDE SEQUENCE [LARGE SCALE GENOMIC DNA]</scope>
    <source>
        <strain evidence="2">MAFF 305830</strain>
    </source>
</reference>
<evidence type="ECO:0000313" key="2">
    <source>
        <dbReference type="Proteomes" id="UP000054097"/>
    </source>
</evidence>